<name>A0A060HX33_RHIET</name>
<reference evidence="1 2" key="1">
    <citation type="submission" date="2013-12" db="EMBL/GenBank/DDBJ databases">
        <title>Complete genome sequence of Rhizobium etli bv. mimosae IE4771.</title>
        <authorList>
            <person name="Bustos P."/>
            <person name="Santamaria R.I."/>
            <person name="Lozano L."/>
            <person name="Ormeno-Orrillo E."/>
            <person name="Rogel M.A."/>
            <person name="Romero D."/>
            <person name="Cevallos M.A."/>
            <person name="Martinez-Romero E."/>
            <person name="Gonzalez V."/>
        </authorList>
    </citation>
    <scope>NUCLEOTIDE SEQUENCE [LARGE SCALE GENOMIC DNA]</scope>
    <source>
        <strain evidence="1 2">IE4771</strain>
    </source>
</reference>
<dbReference type="Proteomes" id="UP000027180">
    <property type="component" value="Chromosome"/>
</dbReference>
<organism evidence="1 2">
    <name type="scientific">Rhizobium etli bv. mimosae str. IE4771</name>
    <dbReference type="NCBI Taxonomy" id="1432050"/>
    <lineage>
        <taxon>Bacteria</taxon>
        <taxon>Pseudomonadati</taxon>
        <taxon>Pseudomonadota</taxon>
        <taxon>Alphaproteobacteria</taxon>
        <taxon>Hyphomicrobiales</taxon>
        <taxon>Rhizobiaceae</taxon>
        <taxon>Rhizobium/Agrobacterium group</taxon>
        <taxon>Rhizobium</taxon>
    </lineage>
</organism>
<evidence type="ECO:0000313" key="2">
    <source>
        <dbReference type="Proteomes" id="UP000027180"/>
    </source>
</evidence>
<gene>
    <name evidence="1" type="ORF">IE4771_CH00969</name>
</gene>
<dbReference type="KEGG" id="rei:IE4771_CH00969"/>
<dbReference type="HOGENOM" id="CLU_057867_0_0_5"/>
<proteinExistence type="predicted"/>
<dbReference type="OrthoDB" id="7364954at2"/>
<dbReference type="AlphaFoldDB" id="A0A060HX33"/>
<accession>A0A060HX33</accession>
<evidence type="ECO:0008006" key="3">
    <source>
        <dbReference type="Google" id="ProtNLM"/>
    </source>
</evidence>
<dbReference type="InterPro" id="IPR016024">
    <property type="entry name" value="ARM-type_fold"/>
</dbReference>
<dbReference type="SUPFAM" id="SSF48371">
    <property type="entry name" value="ARM repeat"/>
    <property type="match status" value="1"/>
</dbReference>
<dbReference type="InterPro" id="IPR011989">
    <property type="entry name" value="ARM-like"/>
</dbReference>
<dbReference type="EMBL" id="CP006986">
    <property type="protein sequence ID" value="AIC26122.1"/>
    <property type="molecule type" value="Genomic_DNA"/>
</dbReference>
<dbReference type="Gene3D" id="1.25.10.10">
    <property type="entry name" value="Leucine-rich Repeat Variant"/>
    <property type="match status" value="1"/>
</dbReference>
<protein>
    <recommendedName>
        <fullName evidence="3">HEAT repeat-containing protein</fullName>
    </recommendedName>
</protein>
<evidence type="ECO:0000313" key="1">
    <source>
        <dbReference type="EMBL" id="AIC26122.1"/>
    </source>
</evidence>
<sequence length="396" mass="44524">MEQSGHESLEHNAWSQSLRYRRPFEENVAPIDLQLLVTENELMTKSDILPPDLEKTLAAVGERLHSGRSVKAELPAVLAHMFALPAASISQADPAIATAANLTRWRPKPAWYDKLFWLHLSDREQLLRLPDLRYLFIFHRDGRMREAALQRITGALESPFLFAAVAMRLNDWAQPVRVAAFACAKRCFPLTSAEVIANAAASLVLHQDSWGRWGVERQAMEETLARPDVAEELARILCEGQTGPVSRIFRLVLKNSSMDPHLPQLAADARQPWVRAVAVQAIVDMRAAWLVGREWQWIDKSMGRRTRTPKFDFRDIKLSIDQAGVIRAAASDPSPIVRRAALTAVIQHWDGSREAQELALMLRSDPSPSVRERAAFILSRISESVAPHDRLGIPSR</sequence>